<keyword evidence="3" id="KW-1185">Reference proteome</keyword>
<evidence type="ECO:0000313" key="2">
    <source>
        <dbReference type="EMBL" id="MFD1341866.1"/>
    </source>
</evidence>
<feature type="region of interest" description="Disordered" evidence="1">
    <location>
        <begin position="1"/>
        <end position="58"/>
    </location>
</feature>
<reference evidence="3" key="1">
    <citation type="journal article" date="2019" name="Int. J. Syst. Evol. Microbiol.">
        <title>The Global Catalogue of Microorganisms (GCM) 10K type strain sequencing project: providing services to taxonomists for standard genome sequencing and annotation.</title>
        <authorList>
            <consortium name="The Broad Institute Genomics Platform"/>
            <consortium name="The Broad Institute Genome Sequencing Center for Infectious Disease"/>
            <person name="Wu L."/>
            <person name="Ma J."/>
        </authorList>
    </citation>
    <scope>NUCLEOTIDE SEQUENCE [LARGE SCALE GENOMIC DNA]</scope>
    <source>
        <strain evidence="3">CCUG 62953</strain>
    </source>
</reference>
<evidence type="ECO:0000256" key="1">
    <source>
        <dbReference type="SAM" id="MobiDB-lite"/>
    </source>
</evidence>
<feature type="compositionally biased region" description="Basic and acidic residues" evidence="1">
    <location>
        <begin position="17"/>
        <end position="26"/>
    </location>
</feature>
<accession>A0ABW3ZFM5</accession>
<dbReference type="Proteomes" id="UP001597135">
    <property type="component" value="Unassembled WGS sequence"/>
</dbReference>
<evidence type="ECO:0000313" key="3">
    <source>
        <dbReference type="Proteomes" id="UP001597135"/>
    </source>
</evidence>
<feature type="compositionally biased region" description="Low complexity" evidence="1">
    <location>
        <begin position="95"/>
        <end position="108"/>
    </location>
</feature>
<organism evidence="2 3">
    <name type="scientific">Litorisediminicola beolgyonensis</name>
    <dbReference type="NCBI Taxonomy" id="1173614"/>
    <lineage>
        <taxon>Bacteria</taxon>
        <taxon>Pseudomonadati</taxon>
        <taxon>Pseudomonadota</taxon>
        <taxon>Alphaproteobacteria</taxon>
        <taxon>Rhodobacterales</taxon>
        <taxon>Paracoccaceae</taxon>
        <taxon>Litorisediminicola</taxon>
    </lineage>
</organism>
<feature type="compositionally biased region" description="Basic and acidic residues" evidence="1">
    <location>
        <begin position="82"/>
        <end position="94"/>
    </location>
</feature>
<dbReference type="EMBL" id="JBHTMU010000007">
    <property type="protein sequence ID" value="MFD1341866.1"/>
    <property type="molecule type" value="Genomic_DNA"/>
</dbReference>
<feature type="region of interest" description="Disordered" evidence="1">
    <location>
        <begin position="77"/>
        <end position="159"/>
    </location>
</feature>
<sequence length="159" mass="16385">MSGHPLGLAERPQPFRPEARVERLENSGRSALDTGSMARDSDANAKSQRAGSDDHVAPPTIVQLKIAALLDAQARSGALPDRASDTARDARALPDHAAPQAYAAPGAAMRGFSSEPPEIGAPGGSDADPPSPPVGLIEDGPEVLPPVSEPMEDALARDT</sequence>
<proteinExistence type="predicted"/>
<protein>
    <submittedName>
        <fullName evidence="2">Uncharacterized protein</fullName>
    </submittedName>
</protein>
<gene>
    <name evidence="2" type="ORF">ACFQ4E_05480</name>
</gene>
<comment type="caution">
    <text evidence="2">The sequence shown here is derived from an EMBL/GenBank/DDBJ whole genome shotgun (WGS) entry which is preliminary data.</text>
</comment>
<name>A0ABW3ZFM5_9RHOB</name>